<feature type="domain" description="Cation efflux protein transmembrane" evidence="8">
    <location>
        <begin position="9"/>
        <end position="202"/>
    </location>
</feature>
<evidence type="ECO:0000256" key="2">
    <source>
        <dbReference type="ARBA" id="ARBA00008114"/>
    </source>
</evidence>
<dbReference type="Pfam" id="PF01545">
    <property type="entry name" value="Cation_efflux"/>
    <property type="match status" value="1"/>
</dbReference>
<evidence type="ECO:0000256" key="5">
    <source>
        <dbReference type="ARBA" id="ARBA00022989"/>
    </source>
</evidence>
<accession>F0S935</accession>
<dbReference type="eggNOG" id="COG0053">
    <property type="taxonomic scope" value="Bacteria"/>
</dbReference>
<dbReference type="SUPFAM" id="SSF160240">
    <property type="entry name" value="Cation efflux protein cytoplasmic domain-like"/>
    <property type="match status" value="1"/>
</dbReference>
<evidence type="ECO:0000256" key="6">
    <source>
        <dbReference type="ARBA" id="ARBA00023136"/>
    </source>
</evidence>
<feature type="transmembrane region" description="Helical" evidence="7">
    <location>
        <begin position="78"/>
        <end position="98"/>
    </location>
</feature>
<organism evidence="10 11">
    <name type="scientific">Pseudopedobacter saltans (strain ATCC 51119 / DSM 12145 / JCM 21818 / CCUG 39354 / LMG 10337 / NBRC 100064 / NCIMB 13643)</name>
    <name type="common">Pedobacter saltans</name>
    <dbReference type="NCBI Taxonomy" id="762903"/>
    <lineage>
        <taxon>Bacteria</taxon>
        <taxon>Pseudomonadati</taxon>
        <taxon>Bacteroidota</taxon>
        <taxon>Sphingobacteriia</taxon>
        <taxon>Sphingobacteriales</taxon>
        <taxon>Sphingobacteriaceae</taxon>
        <taxon>Pseudopedobacter</taxon>
    </lineage>
</organism>
<dbReference type="KEGG" id="psn:Pedsa_0760"/>
<dbReference type="PANTHER" id="PTHR43840:SF15">
    <property type="entry name" value="MITOCHONDRIAL METAL TRANSPORTER 1-RELATED"/>
    <property type="match status" value="1"/>
</dbReference>
<keyword evidence="3" id="KW-0813">Transport</keyword>
<protein>
    <submittedName>
        <fullName evidence="10">Cation diffusion facilitator family transporter</fullName>
    </submittedName>
</protein>
<comment type="subcellular location">
    <subcellularLocation>
        <location evidence="1">Membrane</location>
        <topology evidence="1">Multi-pass membrane protein</topology>
    </subcellularLocation>
</comment>
<dbReference type="InterPro" id="IPR058533">
    <property type="entry name" value="Cation_efflux_TM"/>
</dbReference>
<feature type="domain" description="Cation efflux protein cytoplasmic" evidence="9">
    <location>
        <begin position="208"/>
        <end position="284"/>
    </location>
</feature>
<keyword evidence="6 7" id="KW-0472">Membrane</keyword>
<dbReference type="InterPro" id="IPR027470">
    <property type="entry name" value="Cation_efflux_CTD"/>
</dbReference>
<evidence type="ECO:0000313" key="11">
    <source>
        <dbReference type="Proteomes" id="UP000000310"/>
    </source>
</evidence>
<dbReference type="Gene3D" id="3.30.70.1350">
    <property type="entry name" value="Cation efflux protein, cytoplasmic domain"/>
    <property type="match status" value="1"/>
</dbReference>
<proteinExistence type="inferred from homology"/>
<dbReference type="GO" id="GO:0015341">
    <property type="term" value="F:zinc efflux antiporter activity"/>
    <property type="evidence" value="ECO:0007669"/>
    <property type="project" value="TreeGrafter"/>
</dbReference>
<keyword evidence="5 7" id="KW-1133">Transmembrane helix</keyword>
<name>F0S935_PSESL</name>
<dbReference type="GO" id="GO:0005886">
    <property type="term" value="C:plasma membrane"/>
    <property type="evidence" value="ECO:0007669"/>
    <property type="project" value="TreeGrafter"/>
</dbReference>
<evidence type="ECO:0000256" key="3">
    <source>
        <dbReference type="ARBA" id="ARBA00022448"/>
    </source>
</evidence>
<dbReference type="InterPro" id="IPR036837">
    <property type="entry name" value="Cation_efflux_CTD_sf"/>
</dbReference>
<evidence type="ECO:0000313" key="10">
    <source>
        <dbReference type="EMBL" id="ADY51333.1"/>
    </source>
</evidence>
<sequence>MKEKKNIVLMSLVVGVLLMAIKFFAFFITNSNAVLTDAAESIVNIVASSFAFFSIYLSSLPRDQNHPYGHGKVEFFSAFLEGGLIILAGIVIITKTIYNIFYPEPIKDLINGSVLIGITGLVNGALGWYMVKKGKKLNSLTIIADGKHLGTDAISSFGLIAGLILIYITEIFWLDSLISLGLAGYIVYSGYKLTRVSIGGLMDESDLELVEKVVEHFNSHRRDPWIDVHNLRIQRYGATYHVDCHVTLPYYFDLVKVHHEVSEIDKAMNSNTFNTELFVHADPCVPECCHYCNMKNCPVRSEPQTINIEWNIDNITKNKKHFNQ</sequence>
<evidence type="ECO:0000256" key="4">
    <source>
        <dbReference type="ARBA" id="ARBA00022692"/>
    </source>
</evidence>
<dbReference type="GO" id="GO:0015086">
    <property type="term" value="F:cadmium ion transmembrane transporter activity"/>
    <property type="evidence" value="ECO:0007669"/>
    <property type="project" value="TreeGrafter"/>
</dbReference>
<feature type="transmembrane region" description="Helical" evidence="7">
    <location>
        <begin position="7"/>
        <end position="29"/>
    </location>
</feature>
<evidence type="ECO:0000259" key="8">
    <source>
        <dbReference type="Pfam" id="PF01545"/>
    </source>
</evidence>
<evidence type="ECO:0000256" key="1">
    <source>
        <dbReference type="ARBA" id="ARBA00004141"/>
    </source>
</evidence>
<dbReference type="Proteomes" id="UP000000310">
    <property type="component" value="Chromosome"/>
</dbReference>
<dbReference type="InterPro" id="IPR027469">
    <property type="entry name" value="Cation_efflux_TMD_sf"/>
</dbReference>
<dbReference type="STRING" id="762903.Pedsa_0760"/>
<dbReference type="AlphaFoldDB" id="F0S935"/>
<evidence type="ECO:0000259" key="9">
    <source>
        <dbReference type="Pfam" id="PF16916"/>
    </source>
</evidence>
<dbReference type="SUPFAM" id="SSF161111">
    <property type="entry name" value="Cation efflux protein transmembrane domain-like"/>
    <property type="match status" value="1"/>
</dbReference>
<dbReference type="InterPro" id="IPR050291">
    <property type="entry name" value="CDF_Transporter"/>
</dbReference>
<evidence type="ECO:0000256" key="7">
    <source>
        <dbReference type="SAM" id="Phobius"/>
    </source>
</evidence>
<feature type="transmembrane region" description="Helical" evidence="7">
    <location>
        <begin position="149"/>
        <end position="168"/>
    </location>
</feature>
<gene>
    <name evidence="10" type="ordered locus">Pedsa_0760</name>
</gene>
<feature type="transmembrane region" description="Helical" evidence="7">
    <location>
        <begin position="110"/>
        <end position="129"/>
    </location>
</feature>
<dbReference type="HOGENOM" id="CLU_013430_3_0_10"/>
<dbReference type="GO" id="GO:0006882">
    <property type="term" value="P:intracellular zinc ion homeostasis"/>
    <property type="evidence" value="ECO:0007669"/>
    <property type="project" value="TreeGrafter"/>
</dbReference>
<reference evidence="11" key="2">
    <citation type="submission" date="2011-02" db="EMBL/GenBank/DDBJ databases">
        <title>The complete genome of Pedobacter saltans DSM 12145.</title>
        <authorList>
            <consortium name="US DOE Joint Genome Institute (JGI-PGF)"/>
            <person name="Lucas S."/>
            <person name="Copeland A."/>
            <person name="Lapidus A."/>
            <person name="Bruce D."/>
            <person name="Goodwin L."/>
            <person name="Pitluck S."/>
            <person name="Kyrpides N."/>
            <person name="Mavromatis K."/>
            <person name="Pagani I."/>
            <person name="Ivanova N."/>
            <person name="Ovchinnikova G."/>
            <person name="Lu M."/>
            <person name="Detter J.C."/>
            <person name="Han C."/>
            <person name="Land M."/>
            <person name="Hauser L."/>
            <person name="Markowitz V."/>
            <person name="Cheng J.-F."/>
            <person name="Hugenholtz P."/>
            <person name="Woyke T."/>
            <person name="Wu D."/>
            <person name="Tindall B."/>
            <person name="Pomrenke H.G."/>
            <person name="Brambilla E."/>
            <person name="Klenk H.-P."/>
            <person name="Eisen J.A."/>
        </authorList>
    </citation>
    <scope>NUCLEOTIDE SEQUENCE [LARGE SCALE GENOMIC DNA]</scope>
    <source>
        <strain evidence="11">ATCC 51119 / DSM 12145 / JCM 21818 / LMG 10337 / NBRC 100064 / NCIMB 13643</strain>
    </source>
</reference>
<dbReference type="RefSeq" id="WP_013631834.1">
    <property type="nucleotide sequence ID" value="NC_015177.1"/>
</dbReference>
<dbReference type="PANTHER" id="PTHR43840">
    <property type="entry name" value="MITOCHONDRIAL METAL TRANSPORTER 1-RELATED"/>
    <property type="match status" value="1"/>
</dbReference>
<keyword evidence="4 7" id="KW-0812">Transmembrane</keyword>
<reference evidence="10 11" key="1">
    <citation type="journal article" date="2011" name="Stand. Genomic Sci.">
        <title>Complete genome sequence of the gliding, heparinolytic Pedobacter saltans type strain (113).</title>
        <authorList>
            <person name="Liolios K."/>
            <person name="Sikorski J."/>
            <person name="Lu M."/>
            <person name="Nolan M."/>
            <person name="Lapidus A."/>
            <person name="Lucas S."/>
            <person name="Hammon N."/>
            <person name="Deshpande S."/>
            <person name="Cheng J.F."/>
            <person name="Tapia R."/>
            <person name="Han C."/>
            <person name="Goodwin L."/>
            <person name="Pitluck S."/>
            <person name="Huntemann M."/>
            <person name="Ivanova N."/>
            <person name="Pagani I."/>
            <person name="Mavromatis K."/>
            <person name="Ovchinikova G."/>
            <person name="Pati A."/>
            <person name="Chen A."/>
            <person name="Palaniappan K."/>
            <person name="Land M."/>
            <person name="Hauser L."/>
            <person name="Brambilla E.M."/>
            <person name="Kotsyurbenko O."/>
            <person name="Rohde M."/>
            <person name="Tindall B.J."/>
            <person name="Abt B."/>
            <person name="Goker M."/>
            <person name="Detter J.C."/>
            <person name="Woyke T."/>
            <person name="Bristow J."/>
            <person name="Eisen J.A."/>
            <person name="Markowitz V."/>
            <person name="Hugenholtz P."/>
            <person name="Klenk H.P."/>
            <person name="Kyrpides N.C."/>
        </authorList>
    </citation>
    <scope>NUCLEOTIDE SEQUENCE [LARGE SCALE GENOMIC DNA]</scope>
    <source>
        <strain evidence="11">ATCC 51119 / DSM 12145 / JCM 21818 / LMG 10337 / NBRC 100064 / NCIMB 13643</strain>
    </source>
</reference>
<keyword evidence="11" id="KW-1185">Reference proteome</keyword>
<feature type="transmembrane region" description="Helical" evidence="7">
    <location>
        <begin position="41"/>
        <end position="57"/>
    </location>
</feature>
<dbReference type="GO" id="GO:0015093">
    <property type="term" value="F:ferrous iron transmembrane transporter activity"/>
    <property type="evidence" value="ECO:0007669"/>
    <property type="project" value="TreeGrafter"/>
</dbReference>
<comment type="similarity">
    <text evidence="2">Belongs to the cation diffusion facilitator (CDF) transporter (TC 2.A.4) family.</text>
</comment>
<dbReference type="EMBL" id="CP002545">
    <property type="protein sequence ID" value="ADY51333.1"/>
    <property type="molecule type" value="Genomic_DNA"/>
</dbReference>
<dbReference type="NCBIfam" id="TIGR01297">
    <property type="entry name" value="CDF"/>
    <property type="match status" value="1"/>
</dbReference>
<dbReference type="InterPro" id="IPR002524">
    <property type="entry name" value="Cation_efflux"/>
</dbReference>
<dbReference type="Pfam" id="PF16916">
    <property type="entry name" value="ZT_dimer"/>
    <property type="match status" value="1"/>
</dbReference>
<dbReference type="Gene3D" id="1.20.1510.10">
    <property type="entry name" value="Cation efflux protein transmembrane domain"/>
    <property type="match status" value="1"/>
</dbReference>